<keyword evidence="1" id="KW-1133">Transmembrane helix</keyword>
<evidence type="ECO:0000256" key="1">
    <source>
        <dbReference type="SAM" id="Phobius"/>
    </source>
</evidence>
<gene>
    <name evidence="3" type="ORF">CLV27_0092</name>
</gene>
<dbReference type="RefSeq" id="WP_132524698.1">
    <property type="nucleotide sequence ID" value="NZ_SMFV01000001.1"/>
</dbReference>
<dbReference type="Pfam" id="PF02517">
    <property type="entry name" value="Rce1-like"/>
    <property type="match status" value="1"/>
</dbReference>
<protein>
    <recommendedName>
        <fullName evidence="2">CAAX prenyl protease 2/Lysostaphin resistance protein A-like domain-containing protein</fullName>
    </recommendedName>
</protein>
<name>A0A4R1GH16_9BACT</name>
<sequence length="195" mass="22212">MRFKRCKSCTFIKFYFLVILVAAVTLRFFPNYAGVVNTAVMVGIPVLLLRKSPEELGFKNFLSGLKWGIGASAVILPVYTLLCGLATGYRQVEVEELLNLALFYLSVAISEEVFFRGYLYSEMENEPFLPFISKANFVSSFLFATAHSLIYYDPSMFKVFFPSLVMGWLFERSRSIGAPIIFHWLSDIVHRFASC</sequence>
<feature type="domain" description="CAAX prenyl protease 2/Lysostaphin resistance protein A-like" evidence="2">
    <location>
        <begin position="96"/>
        <end position="188"/>
    </location>
</feature>
<dbReference type="Proteomes" id="UP000295777">
    <property type="component" value="Unassembled WGS sequence"/>
</dbReference>
<comment type="caution">
    <text evidence="3">The sequence shown here is derived from an EMBL/GenBank/DDBJ whole genome shotgun (WGS) entry which is preliminary data.</text>
</comment>
<feature type="transmembrane region" description="Helical" evidence="1">
    <location>
        <begin position="101"/>
        <end position="119"/>
    </location>
</feature>
<evidence type="ECO:0000259" key="2">
    <source>
        <dbReference type="Pfam" id="PF02517"/>
    </source>
</evidence>
<accession>A0A4R1GH16</accession>
<keyword evidence="1" id="KW-0812">Transmembrane</keyword>
<evidence type="ECO:0000313" key="3">
    <source>
        <dbReference type="EMBL" id="TCK06291.1"/>
    </source>
</evidence>
<evidence type="ECO:0000313" key="4">
    <source>
        <dbReference type="Proteomes" id="UP000295777"/>
    </source>
</evidence>
<feature type="transmembrane region" description="Helical" evidence="1">
    <location>
        <begin position="12"/>
        <end position="29"/>
    </location>
</feature>
<keyword evidence="4" id="KW-1185">Reference proteome</keyword>
<proteinExistence type="predicted"/>
<dbReference type="InterPro" id="IPR003675">
    <property type="entry name" value="Rce1/LyrA-like_dom"/>
</dbReference>
<organism evidence="3 4">
    <name type="scientific">Phorcysia thermohydrogeniphila</name>
    <dbReference type="NCBI Taxonomy" id="936138"/>
    <lineage>
        <taxon>Bacteria</taxon>
        <taxon>Pseudomonadati</taxon>
        <taxon>Aquificota</taxon>
        <taxon>Aquificia</taxon>
        <taxon>Desulfurobacteriales</taxon>
        <taxon>Desulfurobacteriaceae</taxon>
        <taxon>Phorcysia</taxon>
    </lineage>
</organism>
<dbReference type="OrthoDB" id="15151at2"/>
<dbReference type="GO" id="GO:0004175">
    <property type="term" value="F:endopeptidase activity"/>
    <property type="evidence" value="ECO:0007669"/>
    <property type="project" value="UniProtKB-ARBA"/>
</dbReference>
<dbReference type="AlphaFoldDB" id="A0A4R1GH16"/>
<feature type="transmembrane region" description="Helical" evidence="1">
    <location>
        <begin position="131"/>
        <end position="152"/>
    </location>
</feature>
<reference evidence="3 4" key="1">
    <citation type="submission" date="2019-03" db="EMBL/GenBank/DDBJ databases">
        <title>Genomic Encyclopedia of Archaeal and Bacterial Type Strains, Phase II (KMG-II): from individual species to whole genera.</title>
        <authorList>
            <person name="Goeker M."/>
        </authorList>
    </citation>
    <scope>NUCLEOTIDE SEQUENCE [LARGE SCALE GENOMIC DNA]</scope>
    <source>
        <strain evidence="3 4">DSM 24425</strain>
    </source>
</reference>
<keyword evidence="1" id="KW-0472">Membrane</keyword>
<feature type="transmembrane region" description="Helical" evidence="1">
    <location>
        <begin position="64"/>
        <end position="89"/>
    </location>
</feature>
<dbReference type="GO" id="GO:0080120">
    <property type="term" value="P:CAAX-box protein maturation"/>
    <property type="evidence" value="ECO:0007669"/>
    <property type="project" value="UniProtKB-ARBA"/>
</dbReference>
<dbReference type="EMBL" id="SMFV01000001">
    <property type="protein sequence ID" value="TCK06291.1"/>
    <property type="molecule type" value="Genomic_DNA"/>
</dbReference>